<dbReference type="InterPro" id="IPR002831">
    <property type="entry name" value="Tscrpt_reg_TrmB_N"/>
</dbReference>
<dbReference type="InterPro" id="IPR036390">
    <property type="entry name" value="WH_DNA-bd_sf"/>
</dbReference>
<sequence length="272" mass="30799">MANDLADVDYEKFWRRLQQVGLNAYEARSYVVLVGHPRFKALELAARARVPRQKIYEVLDSLVEKGFAQVVQEKTKLFSAVEPGLAIPAYLERQKENLEQQLDEQRRHGNSLATDLRTAYAEGQGGRGTLDYLRIVNDPSQIAVHYRSMLSSVEREFIEFSRPPYAVDPLDEQLVKQAAARGVRSRILVESGALDDEHRGRLQDYKSVGVEVREVLSLPLKLALFDCNQGLVALLDPVITRPSWTAVVFDHAGLAEAMAGLFEERWRRAITH</sequence>
<reference evidence="2 3" key="1">
    <citation type="submission" date="2020-10" db="EMBL/GenBank/DDBJ databases">
        <title>Complete genome sequence of Paludibaculum fermentans P105T, a facultatively anaerobic acidobacterium capable of dissimilatory Fe(III) reduction.</title>
        <authorList>
            <person name="Dedysh S.N."/>
            <person name="Beletsky A.V."/>
            <person name="Kulichevskaya I.S."/>
            <person name="Mardanov A.V."/>
            <person name="Ravin N.V."/>
        </authorList>
    </citation>
    <scope>NUCLEOTIDE SEQUENCE [LARGE SCALE GENOMIC DNA]</scope>
    <source>
        <strain evidence="2 3">P105</strain>
    </source>
</reference>
<dbReference type="InterPro" id="IPR036388">
    <property type="entry name" value="WH-like_DNA-bd_sf"/>
</dbReference>
<evidence type="ECO:0000313" key="2">
    <source>
        <dbReference type="EMBL" id="QOY88568.1"/>
    </source>
</evidence>
<dbReference type="AlphaFoldDB" id="A0A7S7SL91"/>
<dbReference type="EMBL" id="CP063849">
    <property type="protein sequence ID" value="QOY88568.1"/>
    <property type="molecule type" value="Genomic_DNA"/>
</dbReference>
<gene>
    <name evidence="2" type="ORF">IRI77_00985</name>
</gene>
<dbReference type="Proteomes" id="UP000593892">
    <property type="component" value="Chromosome"/>
</dbReference>
<dbReference type="Gene3D" id="3.30.870.10">
    <property type="entry name" value="Endonuclease Chain A"/>
    <property type="match status" value="1"/>
</dbReference>
<dbReference type="PANTHER" id="PTHR34293">
    <property type="entry name" value="HTH-TYPE TRANSCRIPTIONAL REGULATOR TRMBL2"/>
    <property type="match status" value="1"/>
</dbReference>
<dbReference type="RefSeq" id="WP_194450230.1">
    <property type="nucleotide sequence ID" value="NZ_CP063849.1"/>
</dbReference>
<dbReference type="Pfam" id="PF01978">
    <property type="entry name" value="TrmB"/>
    <property type="match status" value="1"/>
</dbReference>
<organism evidence="2 3">
    <name type="scientific">Paludibaculum fermentans</name>
    <dbReference type="NCBI Taxonomy" id="1473598"/>
    <lineage>
        <taxon>Bacteria</taxon>
        <taxon>Pseudomonadati</taxon>
        <taxon>Acidobacteriota</taxon>
        <taxon>Terriglobia</taxon>
        <taxon>Bryobacterales</taxon>
        <taxon>Bryobacteraceae</taxon>
        <taxon>Paludibaculum</taxon>
    </lineage>
</organism>
<name>A0A7S7SL91_PALFE</name>
<dbReference type="PANTHER" id="PTHR34293:SF1">
    <property type="entry name" value="HTH-TYPE TRANSCRIPTIONAL REGULATOR TRMBL2"/>
    <property type="match status" value="1"/>
</dbReference>
<evidence type="ECO:0000259" key="1">
    <source>
        <dbReference type="Pfam" id="PF01978"/>
    </source>
</evidence>
<evidence type="ECO:0000313" key="3">
    <source>
        <dbReference type="Proteomes" id="UP000593892"/>
    </source>
</evidence>
<dbReference type="InterPro" id="IPR051797">
    <property type="entry name" value="TrmB-like"/>
</dbReference>
<keyword evidence="3" id="KW-1185">Reference proteome</keyword>
<dbReference type="Gene3D" id="1.10.10.10">
    <property type="entry name" value="Winged helix-like DNA-binding domain superfamily/Winged helix DNA-binding domain"/>
    <property type="match status" value="1"/>
</dbReference>
<proteinExistence type="predicted"/>
<feature type="domain" description="Transcription regulator TrmB N-terminal" evidence="1">
    <location>
        <begin position="17"/>
        <end position="83"/>
    </location>
</feature>
<dbReference type="SUPFAM" id="SSF46785">
    <property type="entry name" value="Winged helix' DNA-binding domain"/>
    <property type="match status" value="1"/>
</dbReference>
<accession>A0A7S7SL91</accession>
<protein>
    <submittedName>
        <fullName evidence="2">TrmB family transcriptional regulator</fullName>
    </submittedName>
</protein>
<dbReference type="KEGG" id="pfer:IRI77_00985"/>